<sequence length="703" mass="79652">MEMEVPSPENGPKQDLNDSGCVQDTSLPDNGYVSNVKFLDLSDDALLYIFKYCDPMTLKALGYICPRLGALVCDRTLWQRVDARTTPMGKKRVRWMLNTCLTDSTTELKIRGYANKFSRCLGIQDLQWPVPAKSTGIDVEHFLLRMWYPHLPRRDIILANLAEQSYQRLQLFVVPPRWPNKAQLEKRAKRLEEKRKTEASSSKEGATKEERPYEDGFPKDLDDGLSKECKGPLFTFSAAIWRDLQKTCENLTTLFLEYCNIDYRTTNVRLFPKKLKKLSMRGTRCFNLPLNVSYLTKIHEVLPNLEYLDVSECDWFEPASLMTISKLANLTEVYMRDCRRLTECVAYASLSTRYGFRKLRVFDSRGSPLADSEISLLGWLPQLEELYCSPPDVLNTLSEHTHSWDDSKNVIPELDDWETDVSILLLTSKMEVTSMYRIVIVIQPNTARLINGQLGNLRREEPQPGPDQPGPAQPGPAQPGPAQPGPAQPGPSPQAGPSQPGPSPQPGPSDQPEAGPSKRRAEPDEPNDSKRPRMQDNDDDNADDDDDDQMFPISKFRCVNFENRPFECSLDYRERLSAELGYNEDTGARTSIGYHLVSDTAIERFGRAANENINYIHLGRFRGNPNEIPPFDYRPDRANLRILSATGYRQITNRSLEHLATAAPHLLHVDFTDTAVTANGVEIFKAIRPNCEVIFGPLDSQNN</sequence>
<dbReference type="Pfam" id="PF00646">
    <property type="entry name" value="F-box"/>
    <property type="match status" value="1"/>
</dbReference>
<feature type="region of interest" description="Disordered" evidence="1">
    <location>
        <begin position="457"/>
        <end position="550"/>
    </location>
</feature>
<accession>A0A9J7EM14</accession>
<dbReference type="OrthoDB" id="9856535at2759"/>
<gene>
    <name evidence="4" type="primary">LOC111361816</name>
</gene>
<proteinExistence type="predicted"/>
<dbReference type="Proteomes" id="UP000301870">
    <property type="component" value="Unplaced"/>
</dbReference>
<name>A0A9J7EM14_SPOLT</name>
<protein>
    <submittedName>
        <fullName evidence="4">Uncharacterized protein LOC111361816</fullName>
    </submittedName>
</protein>
<feature type="region of interest" description="Disordered" evidence="1">
    <location>
        <begin position="1"/>
        <end position="20"/>
    </location>
</feature>
<dbReference type="KEGG" id="sliu:111361816"/>
<reference evidence="4" key="1">
    <citation type="submission" date="2025-08" db="UniProtKB">
        <authorList>
            <consortium name="RefSeq"/>
        </authorList>
    </citation>
    <scope>IDENTIFICATION</scope>
    <source>
        <strain evidence="4">Ishihara</strain>
        <tissue evidence="4">Whole body</tissue>
    </source>
</reference>
<dbReference type="SUPFAM" id="SSF81383">
    <property type="entry name" value="F-box domain"/>
    <property type="match status" value="1"/>
</dbReference>
<feature type="domain" description="F-box" evidence="2">
    <location>
        <begin position="35"/>
        <end position="81"/>
    </location>
</feature>
<dbReference type="SUPFAM" id="SSF52047">
    <property type="entry name" value="RNI-like"/>
    <property type="match status" value="1"/>
</dbReference>
<evidence type="ECO:0000313" key="3">
    <source>
        <dbReference type="Proteomes" id="UP000301870"/>
    </source>
</evidence>
<feature type="compositionally biased region" description="Basic and acidic residues" evidence="1">
    <location>
        <begin position="184"/>
        <end position="198"/>
    </location>
</feature>
<evidence type="ECO:0000259" key="2">
    <source>
        <dbReference type="PROSITE" id="PS50181"/>
    </source>
</evidence>
<feature type="compositionally biased region" description="Acidic residues" evidence="1">
    <location>
        <begin position="537"/>
        <end position="549"/>
    </location>
</feature>
<evidence type="ECO:0000313" key="4">
    <source>
        <dbReference type="RefSeq" id="XP_022833996.1"/>
    </source>
</evidence>
<dbReference type="InterPro" id="IPR032675">
    <property type="entry name" value="LRR_dom_sf"/>
</dbReference>
<dbReference type="InterPro" id="IPR001810">
    <property type="entry name" value="F-box_dom"/>
</dbReference>
<dbReference type="RefSeq" id="XP_022833996.1">
    <property type="nucleotide sequence ID" value="XM_022978228.1"/>
</dbReference>
<feature type="compositionally biased region" description="Basic and acidic residues" evidence="1">
    <location>
        <begin position="519"/>
        <end position="536"/>
    </location>
</feature>
<keyword evidence="3" id="KW-1185">Reference proteome</keyword>
<dbReference type="Gene3D" id="3.80.10.10">
    <property type="entry name" value="Ribonuclease Inhibitor"/>
    <property type="match status" value="2"/>
</dbReference>
<organism evidence="3 4">
    <name type="scientific">Spodoptera litura</name>
    <name type="common">Asian cotton leafworm</name>
    <dbReference type="NCBI Taxonomy" id="69820"/>
    <lineage>
        <taxon>Eukaryota</taxon>
        <taxon>Metazoa</taxon>
        <taxon>Ecdysozoa</taxon>
        <taxon>Arthropoda</taxon>
        <taxon>Hexapoda</taxon>
        <taxon>Insecta</taxon>
        <taxon>Pterygota</taxon>
        <taxon>Neoptera</taxon>
        <taxon>Endopterygota</taxon>
        <taxon>Lepidoptera</taxon>
        <taxon>Glossata</taxon>
        <taxon>Ditrysia</taxon>
        <taxon>Noctuoidea</taxon>
        <taxon>Noctuidae</taxon>
        <taxon>Amphipyrinae</taxon>
        <taxon>Spodoptera</taxon>
    </lineage>
</organism>
<feature type="compositionally biased region" description="Pro residues" evidence="1">
    <location>
        <begin position="463"/>
        <end position="509"/>
    </location>
</feature>
<feature type="region of interest" description="Disordered" evidence="1">
    <location>
        <begin position="184"/>
        <end position="219"/>
    </location>
</feature>
<dbReference type="AlphaFoldDB" id="A0A9J7EM14"/>
<dbReference type="InterPro" id="IPR036047">
    <property type="entry name" value="F-box-like_dom_sf"/>
</dbReference>
<dbReference type="PROSITE" id="PS50181">
    <property type="entry name" value="FBOX"/>
    <property type="match status" value="1"/>
</dbReference>
<dbReference type="GeneID" id="111361816"/>
<evidence type="ECO:0000256" key="1">
    <source>
        <dbReference type="SAM" id="MobiDB-lite"/>
    </source>
</evidence>
<feature type="compositionally biased region" description="Basic and acidic residues" evidence="1">
    <location>
        <begin position="205"/>
        <end position="219"/>
    </location>
</feature>